<sequence length="57" mass="5868">MAGDPLLLHDGRADERLEAADDAVHHLLAVEQGVALRPAQVGDVGVELGGALDEVGE</sequence>
<dbReference type="AlphaFoldDB" id="A0A6J4LW94"/>
<evidence type="ECO:0000313" key="1">
    <source>
        <dbReference type="EMBL" id="CAA9339808.1"/>
    </source>
</evidence>
<reference evidence="1" key="1">
    <citation type="submission" date="2020-02" db="EMBL/GenBank/DDBJ databases">
        <authorList>
            <person name="Meier V. D."/>
        </authorList>
    </citation>
    <scope>NUCLEOTIDE SEQUENCE</scope>
    <source>
        <strain evidence="1">AVDCRST_MAG48</strain>
    </source>
</reference>
<proteinExistence type="predicted"/>
<organism evidence="1">
    <name type="scientific">uncultured Friedmanniella sp</name>
    <dbReference type="NCBI Taxonomy" id="335381"/>
    <lineage>
        <taxon>Bacteria</taxon>
        <taxon>Bacillati</taxon>
        <taxon>Actinomycetota</taxon>
        <taxon>Actinomycetes</taxon>
        <taxon>Propionibacteriales</taxon>
        <taxon>Nocardioidaceae</taxon>
        <taxon>Friedmanniella</taxon>
        <taxon>environmental samples</taxon>
    </lineage>
</organism>
<accession>A0A6J4LW94</accession>
<name>A0A6J4LW94_9ACTN</name>
<protein>
    <submittedName>
        <fullName evidence="1">Uncharacterized protein</fullName>
    </submittedName>
</protein>
<dbReference type="EMBL" id="CADCTS010000500">
    <property type="protein sequence ID" value="CAA9339808.1"/>
    <property type="molecule type" value="Genomic_DNA"/>
</dbReference>
<feature type="non-terminal residue" evidence="1">
    <location>
        <position position="57"/>
    </location>
</feature>
<gene>
    <name evidence="1" type="ORF">AVDCRST_MAG48-3572</name>
</gene>